<evidence type="ECO:0000259" key="7">
    <source>
        <dbReference type="Pfam" id="PF01435"/>
    </source>
</evidence>
<evidence type="ECO:0000256" key="1">
    <source>
        <dbReference type="ARBA" id="ARBA00001947"/>
    </source>
</evidence>
<keyword evidence="6" id="KW-0482">Metalloprotease</keyword>
<dbReference type="PANTHER" id="PTHR22726">
    <property type="entry name" value="METALLOENDOPEPTIDASE OMA1"/>
    <property type="match status" value="1"/>
</dbReference>
<organism evidence="8 9">
    <name type="scientific">Magnetospirillum aberrantis SpK</name>
    <dbReference type="NCBI Taxonomy" id="908842"/>
    <lineage>
        <taxon>Bacteria</taxon>
        <taxon>Pseudomonadati</taxon>
        <taxon>Pseudomonadota</taxon>
        <taxon>Alphaproteobacteria</taxon>
        <taxon>Rhodospirillales</taxon>
        <taxon>Rhodospirillaceae</taxon>
        <taxon>Magnetospirillum</taxon>
    </lineage>
</organism>
<dbReference type="GO" id="GO:0016020">
    <property type="term" value="C:membrane"/>
    <property type="evidence" value="ECO:0007669"/>
    <property type="project" value="TreeGrafter"/>
</dbReference>
<evidence type="ECO:0000313" key="8">
    <source>
        <dbReference type="EMBL" id="NFV79055.1"/>
    </source>
</evidence>
<keyword evidence="2" id="KW-0645">Protease</keyword>
<keyword evidence="9" id="KW-1185">Reference proteome</keyword>
<evidence type="ECO:0000256" key="4">
    <source>
        <dbReference type="ARBA" id="ARBA00022801"/>
    </source>
</evidence>
<evidence type="ECO:0000256" key="2">
    <source>
        <dbReference type="ARBA" id="ARBA00022670"/>
    </source>
</evidence>
<dbReference type="Gene3D" id="3.30.2010.10">
    <property type="entry name" value="Metalloproteases ('zincins'), catalytic domain"/>
    <property type="match status" value="1"/>
</dbReference>
<evidence type="ECO:0000256" key="5">
    <source>
        <dbReference type="ARBA" id="ARBA00022833"/>
    </source>
</evidence>
<protein>
    <submittedName>
        <fullName evidence="8">M48 family metallopeptidase</fullName>
    </submittedName>
</protein>
<keyword evidence="3" id="KW-0479">Metal-binding</keyword>
<dbReference type="GO" id="GO:0051603">
    <property type="term" value="P:proteolysis involved in protein catabolic process"/>
    <property type="evidence" value="ECO:0007669"/>
    <property type="project" value="TreeGrafter"/>
</dbReference>
<name>A0A7C9UXC2_9PROT</name>
<dbReference type="InterPro" id="IPR001915">
    <property type="entry name" value="Peptidase_M48"/>
</dbReference>
<dbReference type="EMBL" id="JAAIYP010000009">
    <property type="protein sequence ID" value="NFV79055.1"/>
    <property type="molecule type" value="Genomic_DNA"/>
</dbReference>
<dbReference type="AlphaFoldDB" id="A0A7C9UXC2"/>
<keyword evidence="5" id="KW-0862">Zinc</keyword>
<dbReference type="PANTHER" id="PTHR22726:SF1">
    <property type="entry name" value="METALLOENDOPEPTIDASE OMA1, MITOCHONDRIAL"/>
    <property type="match status" value="1"/>
</dbReference>
<accession>A0A7C9UXC2</accession>
<dbReference type="CDD" id="cd07331">
    <property type="entry name" value="M48C_Oma1_like"/>
    <property type="match status" value="1"/>
</dbReference>
<keyword evidence="4" id="KW-0378">Hydrolase</keyword>
<evidence type="ECO:0000313" key="9">
    <source>
        <dbReference type="Proteomes" id="UP000480684"/>
    </source>
</evidence>
<dbReference type="GO" id="GO:0046872">
    <property type="term" value="F:metal ion binding"/>
    <property type="evidence" value="ECO:0007669"/>
    <property type="project" value="UniProtKB-KW"/>
</dbReference>
<dbReference type="Pfam" id="PF01435">
    <property type="entry name" value="Peptidase_M48"/>
    <property type="match status" value="1"/>
</dbReference>
<gene>
    <name evidence="8" type="ORF">G4223_02855</name>
</gene>
<evidence type="ECO:0000256" key="3">
    <source>
        <dbReference type="ARBA" id="ARBA00022723"/>
    </source>
</evidence>
<comment type="cofactor">
    <cofactor evidence="1">
        <name>Zn(2+)</name>
        <dbReference type="ChEBI" id="CHEBI:29105"/>
    </cofactor>
</comment>
<dbReference type="InterPro" id="IPR051156">
    <property type="entry name" value="Mito/Outer_Membr_Metalloprot"/>
</dbReference>
<dbReference type="RefSeq" id="WP_163674736.1">
    <property type="nucleotide sequence ID" value="NZ_JAAIYP010000009.1"/>
</dbReference>
<dbReference type="Proteomes" id="UP000480684">
    <property type="component" value="Unassembled WGS sequence"/>
</dbReference>
<dbReference type="GO" id="GO:0004222">
    <property type="term" value="F:metalloendopeptidase activity"/>
    <property type="evidence" value="ECO:0007669"/>
    <property type="project" value="InterPro"/>
</dbReference>
<comment type="caution">
    <text evidence="8">The sequence shown here is derived from an EMBL/GenBank/DDBJ whole genome shotgun (WGS) entry which is preliminary data.</text>
</comment>
<reference evidence="8 9" key="1">
    <citation type="submission" date="2020-02" db="EMBL/GenBank/DDBJ databases">
        <authorList>
            <person name="Dziuba M."/>
            <person name="Kuznetsov B."/>
            <person name="Mardanov A."/>
            <person name="Ravin N."/>
            <person name="Grouzdev D."/>
        </authorList>
    </citation>
    <scope>NUCLEOTIDE SEQUENCE [LARGE SCALE GENOMIC DNA]</scope>
    <source>
        <strain evidence="8 9">SpK</strain>
    </source>
</reference>
<proteinExistence type="predicted"/>
<sequence>MARRRWLWPVAAAVVCALSILAAFGPLERNRRSDDDGHALFADGWRIRLADDAVTEKMAAREYATHLREYADAGILDNDLYLTEVVGSVATPLIAAARELYPQTRDWPWEWHLADTGEVNAWCLPGGRIMVLSGLLDDSVLGDDRDRLATILAHEVAHAVLHHSRESVGHAWAAQGLAWTVAKSLKIGAMRESRLTSALKTALLDPRTRARETEADTLGLELMARAGFSPAKAVETWERMAERQAPAARTPTAQRALAFLGDHPSDSERLERLRRLYPQAQPLADSSQKWDWMTHALDPEQSEALSRAANAFGLDRLTLAEDRKLVAAFAAAEHLSTARASSEIEQAMWETALDPGGALQLGLSAMVHVIGGWDRLNRVETAWSKLRHAKPLLEDPEQIKRLALSEEDRAVTQTTIRRLAAYLAAPRTQRRLWRDAAEELGKTMPKGRQAILDRLEEAP</sequence>
<feature type="domain" description="Peptidase M48" evidence="7">
    <location>
        <begin position="105"/>
        <end position="275"/>
    </location>
</feature>
<evidence type="ECO:0000256" key="6">
    <source>
        <dbReference type="ARBA" id="ARBA00023049"/>
    </source>
</evidence>